<accession>A0A2N9Y2S4</accession>
<dbReference type="SUPFAM" id="SSF53383">
    <property type="entry name" value="PLP-dependent transferases"/>
    <property type="match status" value="1"/>
</dbReference>
<reference evidence="1 2" key="1">
    <citation type="journal article" date="2017" name="MBio">
        <title>Type VI secretion-mediated competition in the bee gut microbiome.</title>
        <authorList>
            <person name="Steele M.I."/>
            <person name="Kwong W.K."/>
            <person name="Powell J.E."/>
            <person name="Whiteley M."/>
            <person name="Moran N.A."/>
        </authorList>
    </citation>
    <scope>NUCLEOTIDE SEQUENCE [LARGE SCALE GENOMIC DNA]</scope>
    <source>
        <strain evidence="1 2">PEB0171</strain>
    </source>
</reference>
<dbReference type="Gene3D" id="3.90.1150.10">
    <property type="entry name" value="Aspartate Aminotransferase, domain 1"/>
    <property type="match status" value="1"/>
</dbReference>
<proteinExistence type="predicted"/>
<name>A0A2N9Y2S4_9NEIS</name>
<sequence>MTAFRKVHQFDVFGIHTPVLYAIAVYLADASHYEKLGYFFQQKCNFMLAGLRYSRFEVYVTQGIYFRVLNYGDVGTAPENEFVRKLVITHRVTMVLLAAFYHDGFSQ</sequence>
<evidence type="ECO:0000313" key="1">
    <source>
        <dbReference type="EMBL" id="PIT61507.1"/>
    </source>
</evidence>
<evidence type="ECO:0000313" key="2">
    <source>
        <dbReference type="Proteomes" id="UP000231094"/>
    </source>
</evidence>
<comment type="caution">
    <text evidence="1">The sequence shown here is derived from an EMBL/GenBank/DDBJ whole genome shotgun (WGS) entry which is preliminary data.</text>
</comment>
<dbReference type="EMBL" id="MEIV01000061">
    <property type="protein sequence ID" value="PIT61507.1"/>
    <property type="molecule type" value="Genomic_DNA"/>
</dbReference>
<protein>
    <submittedName>
        <fullName evidence="1">Uncharacterized protein</fullName>
    </submittedName>
</protein>
<dbReference type="InterPro" id="IPR015421">
    <property type="entry name" value="PyrdxlP-dep_Trfase_major"/>
</dbReference>
<dbReference type="InterPro" id="IPR015422">
    <property type="entry name" value="PyrdxlP-dep_Trfase_small"/>
</dbReference>
<dbReference type="AlphaFoldDB" id="A0A2N9Y2S4"/>
<dbReference type="Proteomes" id="UP000231094">
    <property type="component" value="Unassembled WGS sequence"/>
</dbReference>
<gene>
    <name evidence="1" type="ORF">BHC47_00990</name>
</gene>
<dbReference type="InterPro" id="IPR015424">
    <property type="entry name" value="PyrdxlP-dep_Trfase"/>
</dbReference>
<dbReference type="Gene3D" id="3.40.640.10">
    <property type="entry name" value="Type I PLP-dependent aspartate aminotransferase-like (Major domain)"/>
    <property type="match status" value="1"/>
</dbReference>
<organism evidence="1 2">
    <name type="scientific">Snodgrassella alvi</name>
    <dbReference type="NCBI Taxonomy" id="1196083"/>
    <lineage>
        <taxon>Bacteria</taxon>
        <taxon>Pseudomonadati</taxon>
        <taxon>Pseudomonadota</taxon>
        <taxon>Betaproteobacteria</taxon>
        <taxon>Neisseriales</taxon>
        <taxon>Neisseriaceae</taxon>
        <taxon>Snodgrassella</taxon>
    </lineage>
</organism>